<dbReference type="EMBL" id="KF540259">
    <property type="protein sequence ID" value="AII82587.2"/>
    <property type="molecule type" value="Genomic_DNA"/>
</dbReference>
<dbReference type="STRING" id="1515612.SKP52_01055"/>
<dbReference type="Pfam" id="PF26512">
    <property type="entry name" value="SOI"/>
    <property type="match status" value="1"/>
</dbReference>
<keyword evidence="4" id="KW-1185">Reference proteome</keyword>
<keyword evidence="1" id="KW-1133">Transmembrane helix</keyword>
<keyword evidence="1" id="KW-0812">Transmembrane</keyword>
<dbReference type="EMBL" id="KF540258">
    <property type="protein sequence ID" value="AII82586.2"/>
    <property type="molecule type" value="Genomic_DNA"/>
</dbReference>
<dbReference type="HOGENOM" id="CLU_119150_1_0_5"/>
<keyword evidence="2" id="KW-0413">Isomerase</keyword>
<keyword evidence="1" id="KW-0472">Membrane</keyword>
<dbReference type="BRENDA" id="5.3.99.7">
    <property type="organism ID" value="16149"/>
</dbReference>
<dbReference type="KEGG" id="sphk:SKP52_01055"/>
<dbReference type="Proteomes" id="UP000030907">
    <property type="component" value="Chromosome"/>
</dbReference>
<dbReference type="AlphaFoldDB" id="A0A076K0M9"/>
<evidence type="ECO:0000313" key="3">
    <source>
        <dbReference type="EMBL" id="AJA07153.1"/>
    </source>
</evidence>
<reference evidence="3 4" key="2">
    <citation type="journal article" date="2015" name="Int. J. Syst. Evol. Microbiol.">
        <title>Description of Sphingopyxis fribergensis sp. nov. - a soil bacterium with the ability to degrade styrene and phenylacetic acid.</title>
        <authorList>
            <person name="Oelschlagel M."/>
            <person name="Ruckert C."/>
            <person name="Kalinowski J."/>
            <person name="Schmidt G."/>
            <person name="Schlomann M."/>
            <person name="Tischler D."/>
        </authorList>
    </citation>
    <scope>NUCLEOTIDE SEQUENCE [LARGE SCALE GENOMIC DNA]</scope>
    <source>
        <strain evidence="3 4">Kp5.2</strain>
    </source>
</reference>
<dbReference type="InterPro" id="IPR058965">
    <property type="entry name" value="SOI/HabA-like"/>
</dbReference>
<dbReference type="EMBL" id="CP009122">
    <property type="protein sequence ID" value="AJA07153.1"/>
    <property type="molecule type" value="Genomic_DNA"/>
</dbReference>
<sequence>MRRDVMATLAAQPAAGGVDAAPDVERERAALRKMMIGNGVLMIFAALVGGLGLWMYLIGGFIPIFPGFHWDFQLPGTAEGWARAHTGPVLNGLMVITVAFCLPLLSFTPKWARIWGLIVVLDGWSNTGFYFFGNFAPNRGLNFTANRFGEANIFSFLALAPAYLFGVLVMIALFAIGIQALRDARH</sequence>
<feature type="transmembrane region" description="Helical" evidence="1">
    <location>
        <begin position="153"/>
        <end position="178"/>
    </location>
</feature>
<dbReference type="GO" id="GO:0018846">
    <property type="term" value="F:styrene-oxide isomerase activity"/>
    <property type="evidence" value="ECO:0007669"/>
    <property type="project" value="UniProtKB-EC"/>
</dbReference>
<protein>
    <submittedName>
        <fullName evidence="2">Styrene oxide isomerase</fullName>
        <ecNumber evidence="2">5.3.99.7</ecNumber>
    </submittedName>
</protein>
<name>A0A076K0M9_9SPHN</name>
<evidence type="ECO:0000313" key="2">
    <source>
        <dbReference type="EMBL" id="AII82587.2"/>
    </source>
</evidence>
<feature type="transmembrane region" description="Helical" evidence="1">
    <location>
        <begin position="40"/>
        <end position="68"/>
    </location>
</feature>
<organism evidence="2">
    <name type="scientific">Sphingopyxis fribergensis</name>
    <dbReference type="NCBI Taxonomy" id="1515612"/>
    <lineage>
        <taxon>Bacteria</taxon>
        <taxon>Pseudomonadati</taxon>
        <taxon>Pseudomonadota</taxon>
        <taxon>Alphaproteobacteria</taxon>
        <taxon>Sphingomonadales</taxon>
        <taxon>Sphingomonadaceae</taxon>
        <taxon>Sphingopyxis</taxon>
    </lineage>
</organism>
<proteinExistence type="predicted"/>
<reference evidence="2" key="1">
    <citation type="journal article" date="2014" name="Microbiology">
        <title>Styrene oxide isomerase of Sphingopyxis sp. Kp5.2.</title>
        <authorList>
            <person name="Oelschlagel M."/>
            <person name="Zimmerling J."/>
            <person name="Schlomann M."/>
            <person name="Tischler D."/>
        </authorList>
    </citation>
    <scope>NUCLEOTIDE SEQUENCE</scope>
    <source>
        <strain evidence="2">Kp5.2</strain>
    </source>
</reference>
<feature type="transmembrane region" description="Helical" evidence="1">
    <location>
        <begin position="88"/>
        <end position="107"/>
    </location>
</feature>
<dbReference type="InterPro" id="IPR054803">
    <property type="entry name" value="StyOxIsoStyC"/>
</dbReference>
<accession>A0A076K0M9</accession>
<feature type="transmembrane region" description="Helical" evidence="1">
    <location>
        <begin position="114"/>
        <end position="133"/>
    </location>
</feature>
<dbReference type="EC" id="5.3.99.7" evidence="2"/>
<dbReference type="NCBIfam" id="NF045734">
    <property type="entry name" value="StyOxIsoStyC"/>
    <property type="match status" value="1"/>
</dbReference>
<reference evidence="2" key="3">
    <citation type="submission" date="2015-01" db="EMBL/GenBank/DDBJ databases">
        <authorList>
            <person name="Oelschlaegel M."/>
            <person name="Zimmerling J."/>
            <person name="Schloemann M."/>
            <person name="Tischler D."/>
        </authorList>
    </citation>
    <scope>NUCLEOTIDE SEQUENCE</scope>
    <source>
        <strain evidence="2">Kp5.2</strain>
    </source>
</reference>
<evidence type="ECO:0000313" key="4">
    <source>
        <dbReference type="Proteomes" id="UP000030907"/>
    </source>
</evidence>
<gene>
    <name evidence="2" type="primary">styC</name>
    <name evidence="3" type="ORF">SKP52_01055</name>
</gene>
<evidence type="ECO:0000256" key="1">
    <source>
        <dbReference type="SAM" id="Phobius"/>
    </source>
</evidence>